<evidence type="ECO:0000256" key="2">
    <source>
        <dbReference type="ARBA" id="ARBA00023150"/>
    </source>
</evidence>
<keyword evidence="5" id="KW-1185">Reference proteome</keyword>
<evidence type="ECO:0000313" key="5">
    <source>
        <dbReference type="Proteomes" id="UP000315995"/>
    </source>
</evidence>
<dbReference type="Gene3D" id="3.10.20.10">
    <property type="match status" value="1"/>
</dbReference>
<evidence type="ECO:0000256" key="1">
    <source>
        <dbReference type="ARBA" id="ARBA00022490"/>
    </source>
</evidence>
<dbReference type="PANTHER" id="PTHR30592">
    <property type="entry name" value="FORMATE DEHYDROGENASE"/>
    <property type="match status" value="1"/>
</dbReference>
<dbReference type="EMBL" id="CP041186">
    <property type="protein sequence ID" value="QDG53507.1"/>
    <property type="molecule type" value="Genomic_DNA"/>
</dbReference>
<dbReference type="InterPro" id="IPR003786">
    <property type="entry name" value="FdhD"/>
</dbReference>
<evidence type="ECO:0000313" key="4">
    <source>
        <dbReference type="EMBL" id="QDG53507.1"/>
    </source>
</evidence>
<dbReference type="Pfam" id="PF02634">
    <property type="entry name" value="FdhD-NarQ"/>
    <property type="match status" value="1"/>
</dbReference>
<accession>A0A5B8YBQ0</accession>
<dbReference type="PIRSF" id="PIRSF015626">
    <property type="entry name" value="FdhD"/>
    <property type="match status" value="1"/>
</dbReference>
<sequence length="298" mass="31851">MTSELFHNSASATSLEARRVGVVRYGDDAPASAEDVVATEEPLEIRLGFLLRGKPAQKSVSVTMRTPGHDRELAAGFLYGEGMLYSAEDIEGFELCAGPEDDAPNENILRVHLADHVEVDTAALTRHFYTTSSCGVCGKASIEALEVKASPLDAGDDFRVSARLLGELPGRLREAQDVFEETGGLHAAGLFDAAGHLLSVHEDVGRHNAMDKLVGSQFLAGKLPLARTVAVWSGRASFELVQKAVMAQIPVVVAVGAPSTLAVDLAEQFGVTLVGFARAGRFNIYTHSRRISFTDDDS</sequence>
<dbReference type="HAMAP" id="MF_00187">
    <property type="entry name" value="FdhD"/>
    <property type="match status" value="1"/>
</dbReference>
<feature type="active site" description="Cysteine persulfide intermediate" evidence="3">
    <location>
        <position position="134"/>
    </location>
</feature>
<name>A0A4Y6PZR9_PERCE</name>
<feature type="binding site" evidence="3">
    <location>
        <begin position="276"/>
        <end position="281"/>
    </location>
    <ligand>
        <name>Mo-bis(molybdopterin guanine dinucleotide)</name>
        <dbReference type="ChEBI" id="CHEBI:60539"/>
    </ligand>
</feature>
<keyword evidence="4" id="KW-0808">Transferase</keyword>
<comment type="function">
    <text evidence="3">Required for formate dehydrogenase (FDH) activity. Acts as a sulfur carrier protein that transfers sulfur from IscS to the molybdenum cofactor prior to its insertion into FDH.</text>
</comment>
<evidence type="ECO:0000256" key="3">
    <source>
        <dbReference type="HAMAP-Rule" id="MF_00187"/>
    </source>
</evidence>
<organism evidence="4 5">
    <name type="scientific">Persicimonas caeni</name>
    <dbReference type="NCBI Taxonomy" id="2292766"/>
    <lineage>
        <taxon>Bacteria</taxon>
        <taxon>Deltaproteobacteria</taxon>
        <taxon>Bradymonadales</taxon>
        <taxon>Bradymonadaceae</taxon>
        <taxon>Persicimonas</taxon>
    </lineage>
</organism>
<dbReference type="PANTHER" id="PTHR30592:SF1">
    <property type="entry name" value="SULFUR CARRIER PROTEIN FDHD"/>
    <property type="match status" value="1"/>
</dbReference>
<dbReference type="SUPFAM" id="SSF53927">
    <property type="entry name" value="Cytidine deaminase-like"/>
    <property type="match status" value="1"/>
</dbReference>
<comment type="similarity">
    <text evidence="3">Belongs to the FdhD family.</text>
</comment>
<dbReference type="GO" id="GO:0006777">
    <property type="term" value="P:Mo-molybdopterin cofactor biosynthetic process"/>
    <property type="evidence" value="ECO:0007669"/>
    <property type="project" value="UniProtKB-UniRule"/>
</dbReference>
<dbReference type="GO" id="GO:0005737">
    <property type="term" value="C:cytoplasm"/>
    <property type="evidence" value="ECO:0007669"/>
    <property type="project" value="UniProtKB-SubCell"/>
</dbReference>
<dbReference type="NCBIfam" id="NF001943">
    <property type="entry name" value="PRK00724.1-2"/>
    <property type="match status" value="1"/>
</dbReference>
<dbReference type="GO" id="GO:0016783">
    <property type="term" value="F:sulfurtransferase activity"/>
    <property type="evidence" value="ECO:0007669"/>
    <property type="project" value="InterPro"/>
</dbReference>
<dbReference type="Gene3D" id="3.40.140.10">
    <property type="entry name" value="Cytidine Deaminase, domain 2"/>
    <property type="match status" value="1"/>
</dbReference>
<keyword evidence="2 3" id="KW-0501">Molybdenum cofactor biosynthesis</keyword>
<dbReference type="RefSeq" id="WP_141199961.1">
    <property type="nucleotide sequence ID" value="NZ_CP041186.1"/>
</dbReference>
<accession>A0A4Y6PZR9</accession>
<keyword evidence="1 3" id="KW-0963">Cytoplasm</keyword>
<comment type="subcellular location">
    <subcellularLocation>
        <location evidence="3">Cytoplasm</location>
    </subcellularLocation>
</comment>
<proteinExistence type="inferred from homology"/>
<dbReference type="NCBIfam" id="TIGR00129">
    <property type="entry name" value="fdhD_narQ"/>
    <property type="match status" value="1"/>
</dbReference>
<reference evidence="4 5" key="1">
    <citation type="submission" date="2019-06" db="EMBL/GenBank/DDBJ databases">
        <title>Persicimonas caeni gen. nov., sp. nov., a predatory bacterium isolated from solar saltern.</title>
        <authorList>
            <person name="Wang S."/>
        </authorList>
    </citation>
    <scope>NUCLEOTIDE SEQUENCE [LARGE SCALE GENOMIC DNA]</scope>
    <source>
        <strain evidence="4 5">YN101</strain>
    </source>
</reference>
<protein>
    <recommendedName>
        <fullName evidence="3">Sulfur carrier protein FdhD</fullName>
    </recommendedName>
</protein>
<dbReference type="AlphaFoldDB" id="A0A4Y6PZR9"/>
<dbReference type="GO" id="GO:0097163">
    <property type="term" value="F:sulfur carrier activity"/>
    <property type="evidence" value="ECO:0007669"/>
    <property type="project" value="UniProtKB-UniRule"/>
</dbReference>
<dbReference type="Proteomes" id="UP000315995">
    <property type="component" value="Chromosome"/>
</dbReference>
<gene>
    <name evidence="3 4" type="primary">fdhD</name>
    <name evidence="4" type="ORF">FIV42_23005</name>
</gene>
<dbReference type="OrthoDB" id="3197277at2"/>
<dbReference type="InterPro" id="IPR016193">
    <property type="entry name" value="Cytidine_deaminase-like"/>
</dbReference>